<feature type="compositionally biased region" description="Basic and acidic residues" evidence="1">
    <location>
        <begin position="490"/>
        <end position="515"/>
    </location>
</feature>
<dbReference type="EMBL" id="VSWC01000040">
    <property type="protein sequence ID" value="KAA1106244.1"/>
    <property type="molecule type" value="Genomic_DNA"/>
</dbReference>
<dbReference type="AlphaFoldDB" id="A0A5B0PZK0"/>
<gene>
    <name evidence="2" type="ORF">PGT21_031648</name>
    <name evidence="3" type="ORF">PGTUg99_026362</name>
</gene>
<accession>A0A5B0PZK0</accession>
<evidence type="ECO:0000313" key="3">
    <source>
        <dbReference type="EMBL" id="KAA1109294.1"/>
    </source>
</evidence>
<dbReference type="Proteomes" id="UP000325313">
    <property type="component" value="Unassembled WGS sequence"/>
</dbReference>
<dbReference type="OrthoDB" id="2499796at2759"/>
<dbReference type="EMBL" id="VDEP01000305">
    <property type="protein sequence ID" value="KAA1109294.1"/>
    <property type="molecule type" value="Genomic_DNA"/>
</dbReference>
<name>A0A5B0PZK0_PUCGR</name>
<evidence type="ECO:0000313" key="5">
    <source>
        <dbReference type="Proteomes" id="UP000325313"/>
    </source>
</evidence>
<organism evidence="2 4">
    <name type="scientific">Puccinia graminis f. sp. tritici</name>
    <dbReference type="NCBI Taxonomy" id="56615"/>
    <lineage>
        <taxon>Eukaryota</taxon>
        <taxon>Fungi</taxon>
        <taxon>Dikarya</taxon>
        <taxon>Basidiomycota</taxon>
        <taxon>Pucciniomycotina</taxon>
        <taxon>Pucciniomycetes</taxon>
        <taxon>Pucciniales</taxon>
        <taxon>Pucciniaceae</taxon>
        <taxon>Puccinia</taxon>
    </lineage>
</organism>
<keyword evidence="4" id="KW-1185">Reference proteome</keyword>
<dbReference type="Proteomes" id="UP000324748">
    <property type="component" value="Unassembled WGS sequence"/>
</dbReference>
<comment type="caution">
    <text evidence="2">The sequence shown here is derived from an EMBL/GenBank/DDBJ whole genome shotgun (WGS) entry which is preliminary data.</text>
</comment>
<feature type="region of interest" description="Disordered" evidence="1">
    <location>
        <begin position="489"/>
        <end position="586"/>
    </location>
</feature>
<proteinExistence type="predicted"/>
<feature type="compositionally biased region" description="Acidic residues" evidence="1">
    <location>
        <begin position="516"/>
        <end position="528"/>
    </location>
</feature>
<feature type="region of interest" description="Disordered" evidence="1">
    <location>
        <begin position="1"/>
        <end position="27"/>
    </location>
</feature>
<sequence>MSHRKRQRPSARDFIDRPAPQAPVIEDTPHPINFALLTTPEGNAQPEEYLKKLEEFNEHERTIELIKGKDKFDLTYSSSNDHHLYIIKSHQHDNKIKDVLEFQHIATLLWGPGKREVADGKAIYRGLLSFRANDKVVTTEEVYAIKFSSQRSAELASGIVEFSLNNFLMSRHHSEDEPLLLIQTKIGSTRWFMKDCDSPMVEADWRVIRKQTPYLRPLTKPEESRPQQQNHLPENDRLAFEISYLPPSFDIPRIIDNLLQLKLLDLPTQIKMTKESNSETPIRILLRFSDPTSAVISKINLFKFGLKSEENERVTFLTDDGDSSIEDKWKIWSNAIVWDEPRIKAYVQSQNQIQAVKSEDEIDELDDQGETKIPIADSKCPAPESGTFFESSDEASDQPHSRPPEQSSSRAYVQSIRQRQAHIERTISRLTVEVEKDYLEQKAQDNGKPRSKFYDISEQVGDDKKYNKLMKQLARRRLLRRQLKNHRKIKELPVKVKQQRKEWRKEQRQKFRDEVIESGDESSGEDSDDSSKESNDSDEPDDQHLATCPQEEWEQIRKKRRIRRVMEEQENGPGAKGKDAENVRLFTNDEIYKHKFARPHEPGPGDLE</sequence>
<evidence type="ECO:0000256" key="1">
    <source>
        <dbReference type="SAM" id="MobiDB-lite"/>
    </source>
</evidence>
<protein>
    <submittedName>
        <fullName evidence="2">Uncharacterized protein</fullName>
    </submittedName>
</protein>
<evidence type="ECO:0000313" key="2">
    <source>
        <dbReference type="EMBL" id="KAA1106244.1"/>
    </source>
</evidence>
<evidence type="ECO:0000313" key="4">
    <source>
        <dbReference type="Proteomes" id="UP000324748"/>
    </source>
</evidence>
<reference evidence="4 5" key="1">
    <citation type="submission" date="2019-05" db="EMBL/GenBank/DDBJ databases">
        <title>Emergence of the Ug99 lineage of the wheat stem rust pathogen through somatic hybridization.</title>
        <authorList>
            <person name="Li F."/>
            <person name="Upadhyaya N.M."/>
            <person name="Sperschneider J."/>
            <person name="Matny O."/>
            <person name="Nguyen-Phuc H."/>
            <person name="Mago R."/>
            <person name="Raley C."/>
            <person name="Miller M.E."/>
            <person name="Silverstein K.A.T."/>
            <person name="Henningsen E."/>
            <person name="Hirsch C.D."/>
            <person name="Visser B."/>
            <person name="Pretorius Z.A."/>
            <person name="Steffenson B.J."/>
            <person name="Schwessinger B."/>
            <person name="Dodds P.N."/>
            <person name="Figueroa M."/>
        </authorList>
    </citation>
    <scope>NUCLEOTIDE SEQUENCE [LARGE SCALE GENOMIC DNA]</scope>
    <source>
        <strain evidence="2">21-0</strain>
        <strain evidence="3 5">Ug99</strain>
    </source>
</reference>
<feature type="region of interest" description="Disordered" evidence="1">
    <location>
        <begin position="372"/>
        <end position="411"/>
    </location>
</feature>